<dbReference type="EMBL" id="JAMQOT010000001">
    <property type="protein sequence ID" value="MDF9744910.1"/>
    <property type="molecule type" value="Genomic_DNA"/>
</dbReference>
<gene>
    <name evidence="2" type="ORF">NDI89_04845</name>
</gene>
<organism evidence="2 3">
    <name type="scientific">Natrinema salsiterrestre</name>
    <dbReference type="NCBI Taxonomy" id="2950540"/>
    <lineage>
        <taxon>Archaea</taxon>
        <taxon>Methanobacteriati</taxon>
        <taxon>Methanobacteriota</taxon>
        <taxon>Stenosarchaea group</taxon>
        <taxon>Halobacteria</taxon>
        <taxon>Halobacteriales</taxon>
        <taxon>Natrialbaceae</taxon>
        <taxon>Natrinema</taxon>
    </lineage>
</organism>
<evidence type="ECO:0000313" key="2">
    <source>
        <dbReference type="EMBL" id="MDF9744910.1"/>
    </source>
</evidence>
<dbReference type="AlphaFoldDB" id="A0A9Q4KX89"/>
<protein>
    <submittedName>
        <fullName evidence="2">Uncharacterized protein</fullName>
    </submittedName>
</protein>
<accession>A0A9Q4KX89</accession>
<feature type="transmembrane region" description="Helical" evidence="1">
    <location>
        <begin position="64"/>
        <end position="81"/>
    </location>
</feature>
<proteinExistence type="predicted"/>
<feature type="transmembrane region" description="Helical" evidence="1">
    <location>
        <begin position="6"/>
        <end position="28"/>
    </location>
</feature>
<keyword evidence="1" id="KW-0812">Transmembrane</keyword>
<dbReference type="Proteomes" id="UP001154061">
    <property type="component" value="Unassembled WGS sequence"/>
</dbReference>
<dbReference type="RefSeq" id="WP_277520377.1">
    <property type="nucleotide sequence ID" value="NZ_JAMQOT010000001.1"/>
</dbReference>
<feature type="transmembrane region" description="Helical" evidence="1">
    <location>
        <begin position="93"/>
        <end position="114"/>
    </location>
</feature>
<keyword evidence="3" id="KW-1185">Reference proteome</keyword>
<reference evidence="2" key="1">
    <citation type="submission" date="2022-06" db="EMBL/GenBank/DDBJ databases">
        <title>Natrinema sp. a new haloarchaeum isolate from saline soil.</title>
        <authorList>
            <person name="Strakova D."/>
            <person name="Galisteo C."/>
            <person name="Sanchez-Porro C."/>
            <person name="Ventosa A."/>
        </authorList>
    </citation>
    <scope>NUCLEOTIDE SEQUENCE</scope>
    <source>
        <strain evidence="2">S1CR25-10</strain>
    </source>
</reference>
<keyword evidence="1" id="KW-0472">Membrane</keyword>
<evidence type="ECO:0000313" key="3">
    <source>
        <dbReference type="Proteomes" id="UP001154061"/>
    </source>
</evidence>
<name>A0A9Q4KX89_9EURY</name>
<feature type="transmembrane region" description="Helical" evidence="1">
    <location>
        <begin position="40"/>
        <end position="58"/>
    </location>
</feature>
<evidence type="ECO:0000256" key="1">
    <source>
        <dbReference type="SAM" id="Phobius"/>
    </source>
</evidence>
<keyword evidence="1" id="KW-1133">Transmembrane helix</keyword>
<comment type="caution">
    <text evidence="2">The sequence shown here is derived from an EMBL/GenBank/DDBJ whole genome shotgun (WGS) entry which is preliminary data.</text>
</comment>
<sequence length="122" mass="12512">MALASPIASAIVFVVSLLIGALGIYAGARVIVGRADYDHAIVTALIGAIVWAIVGFLVGWVPLVGPLIALIAYVAVINWRYPGDWTAAAMIGLVAWVTVLIALYVLAALGITAFDAVGVPGV</sequence>